<feature type="region of interest" description="Disordered" evidence="3">
    <location>
        <begin position="531"/>
        <end position="552"/>
    </location>
</feature>
<dbReference type="PANTHER" id="PTHR13213">
    <property type="entry name" value="MYB-BINDING PROTEIN 1A FAMILY MEMBER"/>
    <property type="match status" value="1"/>
</dbReference>
<protein>
    <submittedName>
        <fullName evidence="4">Uncharacterized protein</fullName>
    </submittedName>
</protein>
<dbReference type="GO" id="GO:0006355">
    <property type="term" value="P:regulation of DNA-templated transcription"/>
    <property type="evidence" value="ECO:0007669"/>
    <property type="project" value="InterPro"/>
</dbReference>
<evidence type="ECO:0000256" key="3">
    <source>
        <dbReference type="SAM" id="MobiDB-lite"/>
    </source>
</evidence>
<feature type="region of interest" description="Disordered" evidence="3">
    <location>
        <begin position="1"/>
        <end position="22"/>
    </location>
</feature>
<dbReference type="PANTHER" id="PTHR13213:SF2">
    <property type="entry name" value="MYB-BINDING PROTEIN 1A"/>
    <property type="match status" value="1"/>
</dbReference>
<dbReference type="EMBL" id="JASFZW010000001">
    <property type="protein sequence ID" value="KAK2080323.1"/>
    <property type="molecule type" value="Genomic_DNA"/>
</dbReference>
<reference evidence="4" key="1">
    <citation type="submission" date="2021-01" db="EMBL/GenBank/DDBJ databases">
        <authorList>
            <person name="Eckstrom K.M.E."/>
        </authorList>
    </citation>
    <scope>NUCLEOTIDE SEQUENCE</scope>
    <source>
        <strain evidence="4">UVCC 0001</strain>
    </source>
</reference>
<organism evidence="4 5">
    <name type="scientific">Prototheca wickerhamii</name>
    <dbReference type="NCBI Taxonomy" id="3111"/>
    <lineage>
        <taxon>Eukaryota</taxon>
        <taxon>Viridiplantae</taxon>
        <taxon>Chlorophyta</taxon>
        <taxon>core chlorophytes</taxon>
        <taxon>Trebouxiophyceae</taxon>
        <taxon>Chlorellales</taxon>
        <taxon>Chlorellaceae</taxon>
        <taxon>Prototheca</taxon>
    </lineage>
</organism>
<dbReference type="GO" id="GO:0005730">
    <property type="term" value="C:nucleolus"/>
    <property type="evidence" value="ECO:0007669"/>
    <property type="project" value="InterPro"/>
</dbReference>
<evidence type="ECO:0000313" key="5">
    <source>
        <dbReference type="Proteomes" id="UP001255856"/>
    </source>
</evidence>
<evidence type="ECO:0000313" key="4">
    <source>
        <dbReference type="EMBL" id="KAK2080323.1"/>
    </source>
</evidence>
<evidence type="ECO:0000256" key="1">
    <source>
        <dbReference type="ARBA" id="ARBA00004123"/>
    </source>
</evidence>
<evidence type="ECO:0000256" key="2">
    <source>
        <dbReference type="ARBA" id="ARBA00023242"/>
    </source>
</evidence>
<dbReference type="Proteomes" id="UP001255856">
    <property type="component" value="Unassembled WGS sequence"/>
</dbReference>
<feature type="region of interest" description="Disordered" evidence="3">
    <location>
        <begin position="775"/>
        <end position="848"/>
    </location>
</feature>
<feature type="compositionally biased region" description="Acidic residues" evidence="3">
    <location>
        <begin position="778"/>
        <end position="848"/>
    </location>
</feature>
<dbReference type="GO" id="GO:0003677">
    <property type="term" value="F:DNA binding"/>
    <property type="evidence" value="ECO:0007669"/>
    <property type="project" value="InterPro"/>
</dbReference>
<name>A0AAD9IME0_PROWI</name>
<comment type="subcellular location">
    <subcellularLocation>
        <location evidence="1">Nucleus</location>
    </subcellularLocation>
</comment>
<keyword evidence="2" id="KW-0539">Nucleus</keyword>
<dbReference type="AlphaFoldDB" id="A0AAD9IME0"/>
<comment type="caution">
    <text evidence="4">The sequence shown here is derived from an EMBL/GenBank/DDBJ whole genome shotgun (WGS) entry which is preliminary data.</text>
</comment>
<accession>A0AAD9IME0</accession>
<keyword evidence="5" id="KW-1185">Reference proteome</keyword>
<dbReference type="InterPro" id="IPR007015">
    <property type="entry name" value="DNA_pol_V/MYBBP1A"/>
</dbReference>
<proteinExistence type="predicted"/>
<dbReference type="Pfam" id="PF04931">
    <property type="entry name" value="DNA_pol_phi"/>
    <property type="match status" value="1"/>
</dbReference>
<sequence>MAVEETAMVEEQPAPVGHHGPLPGSDKILNLFWDLTSLNPDEQSKAAQALVAETMAIQNSQPALDADEVAACFEVEDLLAIFSQSTVYVFKRLIRGLASGRAGARQGFALALTLLLAEIPAIRPPMAVKLIYSLVEPVGMHKGADTRDYLLGKLFGLAAIVRAGSPASASEMALVLDEILDTGSKKSFLRELSTAVALELLASRAAEEVAEVARASEQLQALLHSSLGAAGPESVQLGLAVWPGLSAAELEGKRVLPREAGSPDAGYLTPSSPAAVSAATQAARAAFFSAAHLKPLSAVLAASTGNHPRRHNVWDAVLAFLLGAPASAASPVPDASAAALAGFWRVVVEEALLNGASEARKYLAFGLLQELAPRLTATTAAAALSPATLRELNRHLGAHRTNLSKMATQTRQALLASAAAAEDDARGPAAAPRWGALAKAFGGADAAANGQATAAAGSADAKLAAFARGQAEALLAALSSAPGEDALGEADPAALAAIEALWGLVRQPKSLDLGLQVLKAFAALSMLEPAPEDRKAGGKKQKKKGASAAEKEGSFAAEQVVDRLGACDPEALSTVRRQLAGRVLTGAETLRRRTGGARRQQRAEAAAAEDTAEALVSWLAAVSQASAVRVRAATPGGSAEAAAALRGTLAEAPAARVAERKRGRWLEALRRLACTLQLYAWSDESLVEADALADLAAVAQQELVDEGAMDEDAPRWPDTLVGVLLSLLAKDCAPLPSAPLRDAADAMFRVSCHDLTETGLQDMLAVLTCKHASALADEGAEDEEDSGDDSEVDDSDVDSEAEGGSTSDEDEDEEEEEEEDEEEDEEEADEGSASDDSDASSSSSDDDMAATDAEMFKMDEKLGAYFATLKRGKGGNTKEAAEQLVQFKQRIATLLEQLYKRAPASPLLPLTAIPLLNALCMCVTPTGSEVLAKRLSSLIEQGLVKTKATASGVGAFGGADALAAAFARALRLVSRHPSGAVQRAAGLVTAYLHRAALQAPAELRAVALESLKTAATLLLASRKARLQHKYFAGVLERVPSLAGPTAAAVLDGLAAARNGDHIRLEAALVLQAAVKANPQEAIAAIAERGEQFSAFAVFLCDASAFKQRGKQTDALKALIPVLQACKAAEVALDWAAIKAKAEASAALESAQVSKNLVAALQAVAAALPAEAPAKSKKQKRK</sequence>
<gene>
    <name evidence="4" type="ORF">QBZ16_000176</name>
</gene>